<dbReference type="EMBL" id="JAROKS010000008">
    <property type="protein sequence ID" value="KAK1801740.1"/>
    <property type="molecule type" value="Genomic_DNA"/>
</dbReference>
<keyword evidence="1" id="KW-0479">Metal-binding</keyword>
<feature type="domain" description="EF-hand" evidence="9">
    <location>
        <begin position="256"/>
        <end position="299"/>
    </location>
</feature>
<reference evidence="10" key="1">
    <citation type="submission" date="2023-03" db="EMBL/GenBank/DDBJ databases">
        <title>Electrophorus voltai genome.</title>
        <authorList>
            <person name="Bian C."/>
        </authorList>
    </citation>
    <scope>NUCLEOTIDE SEQUENCE</scope>
    <source>
        <strain evidence="10">CB-2022</strain>
        <tissue evidence="10">Muscle</tissue>
    </source>
</reference>
<dbReference type="GO" id="GO:0005509">
    <property type="term" value="F:calcium ion binding"/>
    <property type="evidence" value="ECO:0007669"/>
    <property type="project" value="InterPro"/>
</dbReference>
<keyword evidence="4" id="KW-0007">Acetylation</keyword>
<comment type="similarity">
    <text evidence="7">Belongs to the troponin C family.</text>
</comment>
<dbReference type="GO" id="GO:0016460">
    <property type="term" value="C:myosin II complex"/>
    <property type="evidence" value="ECO:0007669"/>
    <property type="project" value="TreeGrafter"/>
</dbReference>
<accession>A0AAD8ZQK3</accession>
<dbReference type="Pfam" id="PF13833">
    <property type="entry name" value="EF-hand_8"/>
    <property type="match status" value="1"/>
</dbReference>
<dbReference type="InterPro" id="IPR002048">
    <property type="entry name" value="EF_hand_dom"/>
</dbReference>
<evidence type="ECO:0000256" key="2">
    <source>
        <dbReference type="ARBA" id="ARBA00022737"/>
    </source>
</evidence>
<comment type="function">
    <text evidence="6">Troponin is the central regulatory protein of striated muscle contraction. Tn consists of three components: Tn-I which is the inhibitor of actomyosin ATPase, Tn-T which contains the binding site for tropomyosin and Tn-C. The binding of calcium to Tn-C abolishes the inhibitory action of Tn on actin filaments.</text>
</comment>
<dbReference type="FunFam" id="1.10.238.10:FF:000033">
    <property type="entry name" value="Troponin C, slow skeletal and cardiac muscles"/>
    <property type="match status" value="1"/>
</dbReference>
<evidence type="ECO:0000256" key="5">
    <source>
        <dbReference type="ARBA" id="ARBA00023179"/>
    </source>
</evidence>
<evidence type="ECO:0000256" key="8">
    <source>
        <dbReference type="ARBA" id="ARBA00044185"/>
    </source>
</evidence>
<gene>
    <name evidence="10" type="ORF">P4O66_022391</name>
</gene>
<dbReference type="CDD" id="cd00051">
    <property type="entry name" value="EFh"/>
    <property type="match status" value="2"/>
</dbReference>
<keyword evidence="2" id="KW-0677">Repeat</keyword>
<dbReference type="SUPFAM" id="SSF47473">
    <property type="entry name" value="EF-hand"/>
    <property type="match status" value="1"/>
</dbReference>
<evidence type="ECO:0000313" key="11">
    <source>
        <dbReference type="Proteomes" id="UP001239994"/>
    </source>
</evidence>
<dbReference type="PROSITE" id="PS50222">
    <property type="entry name" value="EF_HAND_2"/>
    <property type="match status" value="1"/>
</dbReference>
<organism evidence="10 11">
    <name type="scientific">Electrophorus voltai</name>
    <dbReference type="NCBI Taxonomy" id="2609070"/>
    <lineage>
        <taxon>Eukaryota</taxon>
        <taxon>Metazoa</taxon>
        <taxon>Chordata</taxon>
        <taxon>Craniata</taxon>
        <taxon>Vertebrata</taxon>
        <taxon>Euteleostomi</taxon>
        <taxon>Actinopterygii</taxon>
        <taxon>Neopterygii</taxon>
        <taxon>Teleostei</taxon>
        <taxon>Ostariophysi</taxon>
        <taxon>Gymnotiformes</taxon>
        <taxon>Gymnotoidei</taxon>
        <taxon>Gymnotidae</taxon>
        <taxon>Electrophorus</taxon>
    </lineage>
</organism>
<evidence type="ECO:0000313" key="10">
    <source>
        <dbReference type="EMBL" id="KAK1801740.1"/>
    </source>
</evidence>
<keyword evidence="5" id="KW-0514">Muscle protein</keyword>
<dbReference type="GO" id="GO:0008092">
    <property type="term" value="F:cytoskeletal protein binding"/>
    <property type="evidence" value="ECO:0007669"/>
    <property type="project" value="UniProtKB-ARBA"/>
</dbReference>
<dbReference type="Pfam" id="PF13499">
    <property type="entry name" value="EF-hand_7"/>
    <property type="match status" value="1"/>
</dbReference>
<comment type="caution">
    <text evidence="10">The sequence shown here is derived from an EMBL/GenBank/DDBJ whole genome shotgun (WGS) entry which is preliminary data.</text>
</comment>
<dbReference type="PANTHER" id="PTHR23048:SF47">
    <property type="entry name" value="TROPONIN C1, SLOW SKELETAL AND CARDIAC TYPE"/>
    <property type="match status" value="1"/>
</dbReference>
<dbReference type="InterPro" id="IPR011992">
    <property type="entry name" value="EF-hand-dom_pair"/>
</dbReference>
<dbReference type="FunFam" id="1.10.238.10:FF:000178">
    <property type="entry name" value="Calmodulin-2 A"/>
    <property type="match status" value="1"/>
</dbReference>
<dbReference type="InterPro" id="IPR050230">
    <property type="entry name" value="CALM/Myosin/TropC-like"/>
</dbReference>
<dbReference type="AlphaFoldDB" id="A0AAD8ZQK3"/>
<dbReference type="Proteomes" id="UP001239994">
    <property type="component" value="Unassembled WGS sequence"/>
</dbReference>
<evidence type="ECO:0000256" key="4">
    <source>
        <dbReference type="ARBA" id="ARBA00022990"/>
    </source>
</evidence>
<evidence type="ECO:0000256" key="1">
    <source>
        <dbReference type="ARBA" id="ARBA00022723"/>
    </source>
</evidence>
<keyword evidence="11" id="KW-1185">Reference proteome</keyword>
<dbReference type="SMART" id="SM00054">
    <property type="entry name" value="EFh"/>
    <property type="match status" value="4"/>
</dbReference>
<evidence type="ECO:0000256" key="7">
    <source>
        <dbReference type="ARBA" id="ARBA00038202"/>
    </source>
</evidence>
<evidence type="ECO:0000256" key="3">
    <source>
        <dbReference type="ARBA" id="ARBA00022837"/>
    </source>
</evidence>
<name>A0AAD8ZQK3_9TELE</name>
<evidence type="ECO:0000259" key="9">
    <source>
        <dbReference type="PROSITE" id="PS50222"/>
    </source>
</evidence>
<proteinExistence type="inferred from homology"/>
<dbReference type="Gene3D" id="1.10.238.10">
    <property type="entry name" value="EF-hand"/>
    <property type="match status" value="2"/>
</dbReference>
<sequence length="340" mass="37873">MLPGSVPTLLGSAPELPDVSAVQTERPRNMEPIIRHEIQNKWIYHKQCACDVACLVPGRLSRRVRRVCTHSRGPGTHGHAEPEKQHGLHVLLGQRVPAGTCGLASACVLLKEGVRSAGVPGRDHQDYFEEGIPQFITAMDDVYKAAACSVQRVAHVCMNMFLAEFRAAFDIFVQDAEDGCISTKELGKVMRMLGQNPTQEELQEMVDEVDEDGRSVLTDANAPRLRQKGCSSSGTVDFDEFLVMMVRCMKEESKGKSEEELAEVFRMFDNLTMRNSLRNGDGYIDLDELKNMLESTGEAITEDDIEELMKDGDKNNDGKIDYDGMLPFPFFRHSQATGML</sequence>
<dbReference type="GO" id="GO:1990584">
    <property type="term" value="C:cardiac Troponin complex"/>
    <property type="evidence" value="ECO:0007669"/>
    <property type="project" value="UniProtKB-ARBA"/>
</dbReference>
<protein>
    <recommendedName>
        <fullName evidence="8">Troponin C, slow skeletal and cardiac muscles</fullName>
    </recommendedName>
</protein>
<dbReference type="PANTHER" id="PTHR23048">
    <property type="entry name" value="MYOSIN LIGHT CHAIN 1, 3"/>
    <property type="match status" value="1"/>
</dbReference>
<keyword evidence="3" id="KW-0106">Calcium</keyword>
<evidence type="ECO:0000256" key="6">
    <source>
        <dbReference type="ARBA" id="ARBA00037722"/>
    </source>
</evidence>